<dbReference type="Proteomes" id="UP000016930">
    <property type="component" value="Unassembled WGS sequence"/>
</dbReference>
<accession>M2QVB0</accession>
<evidence type="ECO:0000313" key="1">
    <source>
        <dbReference type="EMBL" id="EMD41043.1"/>
    </source>
</evidence>
<gene>
    <name evidence="1" type="ORF">CERSUDRAFT_103385</name>
</gene>
<reference evidence="1 2" key="1">
    <citation type="journal article" date="2012" name="Proc. Natl. Acad. Sci. U.S.A.">
        <title>Comparative genomics of Ceriporiopsis subvermispora and Phanerochaete chrysosporium provide insight into selective ligninolysis.</title>
        <authorList>
            <person name="Fernandez-Fueyo E."/>
            <person name="Ruiz-Duenas F.J."/>
            <person name="Ferreira P."/>
            <person name="Floudas D."/>
            <person name="Hibbett D.S."/>
            <person name="Canessa P."/>
            <person name="Larrondo L.F."/>
            <person name="James T.Y."/>
            <person name="Seelenfreund D."/>
            <person name="Lobos S."/>
            <person name="Polanco R."/>
            <person name="Tello M."/>
            <person name="Honda Y."/>
            <person name="Watanabe T."/>
            <person name="Watanabe T."/>
            <person name="Ryu J.S."/>
            <person name="Kubicek C.P."/>
            <person name="Schmoll M."/>
            <person name="Gaskell J."/>
            <person name="Hammel K.E."/>
            <person name="St John F.J."/>
            <person name="Vanden Wymelenberg A."/>
            <person name="Sabat G."/>
            <person name="Splinter BonDurant S."/>
            <person name="Syed K."/>
            <person name="Yadav J.S."/>
            <person name="Doddapaneni H."/>
            <person name="Subramanian V."/>
            <person name="Lavin J.L."/>
            <person name="Oguiza J.A."/>
            <person name="Perez G."/>
            <person name="Pisabarro A.G."/>
            <person name="Ramirez L."/>
            <person name="Santoyo F."/>
            <person name="Master E."/>
            <person name="Coutinho P.M."/>
            <person name="Henrissat B."/>
            <person name="Lombard V."/>
            <person name="Magnuson J.K."/>
            <person name="Kuees U."/>
            <person name="Hori C."/>
            <person name="Igarashi K."/>
            <person name="Samejima M."/>
            <person name="Held B.W."/>
            <person name="Barry K.W."/>
            <person name="LaButti K.M."/>
            <person name="Lapidus A."/>
            <person name="Lindquist E.A."/>
            <person name="Lucas S.M."/>
            <person name="Riley R."/>
            <person name="Salamov A.A."/>
            <person name="Hoffmeister D."/>
            <person name="Schwenk D."/>
            <person name="Hadar Y."/>
            <person name="Yarden O."/>
            <person name="de Vries R.P."/>
            <person name="Wiebenga A."/>
            <person name="Stenlid J."/>
            <person name="Eastwood D."/>
            <person name="Grigoriev I.V."/>
            <person name="Berka R.M."/>
            <person name="Blanchette R.A."/>
            <person name="Kersten P."/>
            <person name="Martinez A.T."/>
            <person name="Vicuna R."/>
            <person name="Cullen D."/>
        </authorList>
    </citation>
    <scope>NUCLEOTIDE SEQUENCE [LARGE SCALE GENOMIC DNA]</scope>
    <source>
        <strain evidence="1 2">B</strain>
    </source>
</reference>
<proteinExistence type="predicted"/>
<protein>
    <submittedName>
        <fullName evidence="1">Uncharacterized protein</fullName>
    </submittedName>
</protein>
<keyword evidence="2" id="KW-1185">Reference proteome</keyword>
<dbReference type="HOGENOM" id="CLU_871529_0_0_1"/>
<dbReference type="EMBL" id="KB445792">
    <property type="protein sequence ID" value="EMD41043.1"/>
    <property type="molecule type" value="Genomic_DNA"/>
</dbReference>
<organism evidence="1 2">
    <name type="scientific">Ceriporiopsis subvermispora (strain B)</name>
    <name type="common">White-rot fungus</name>
    <name type="synonym">Gelatoporia subvermispora</name>
    <dbReference type="NCBI Taxonomy" id="914234"/>
    <lineage>
        <taxon>Eukaryota</taxon>
        <taxon>Fungi</taxon>
        <taxon>Dikarya</taxon>
        <taxon>Basidiomycota</taxon>
        <taxon>Agaricomycotina</taxon>
        <taxon>Agaricomycetes</taxon>
        <taxon>Polyporales</taxon>
        <taxon>Gelatoporiaceae</taxon>
        <taxon>Gelatoporia</taxon>
    </lineage>
</organism>
<name>M2QVB0_CERS8</name>
<dbReference type="AlphaFoldDB" id="M2QVB0"/>
<evidence type="ECO:0000313" key="2">
    <source>
        <dbReference type="Proteomes" id="UP000016930"/>
    </source>
</evidence>
<sequence>MNDCDANQAVIYLRKFAPRVLMCTRLELGNDLVDQSRLTLARTRGNRQHIGRLSCRPPSIRGPWSRNLCKPVPVCKWTPDVLPPRRSSCMYRQMRARKTGEQIFGNQDSTRRARSHLELCTSVFDGQRASMHAVISSCLDQPARHPDYGDAKDAATTSGLTCCAVRAPSALVQDVSSGLFEAPLTGTRETCQFGERLRVITASCRAARACVATVHPYLRADREVGVDYLLPRRCSCCSAHRSDCERGRSCPLRDVRIGFARANCLQRSVWIPAREGANKPCEREGRFWRRPNAACSGVQPLHLQMHPDSMRRWSAGVGA</sequence>